<sequence length="508" mass="53822">MLPYADLTPPERELWDAFPEGRPVDLRTGTSGPDTPDAGARQSPGHPIRAAVVTALLLGANQEERPGAVAALRLAGARITGRLDLSGAEIPHMLSLEDCGLDEGIGLSGATTRTIRITGSRIPGIDAELARIEGDLDLRRSVVEGGPLILVNARVTGNLLLTDAGVSGPGEWAVLAGGLGVEGGFFGDRLTTRGGLRLPGARLSSGLFLRGTRLENPGGVALAAGGVAAPAVDCSRGFTARGAVRLRNARVENLLTFEGAHLDGNGTALDCAAMQVGEFDLRPAVPPSGTVDLRFVQASWYRDSERSRPEEVLLDGFTYGSIRFEETTPESGGCAGGDGTPAGDEVARRLAWIRRNPGYAPQPYEQLAAWYRRIGHDGDARRVLLAKQRHHHRTLHPAGRMWGLLLDATVGYGYRPWLAGVWLLTLALLGTLVFGAGSPSPVKPGEGAPFQPLVYSLDLLIPIGGLGQRSGWYWTDGACRWLAYALTAAGWVLSTTVVAGVTRTLHRN</sequence>
<feature type="region of interest" description="Disordered" evidence="1">
    <location>
        <begin position="1"/>
        <end position="45"/>
    </location>
</feature>
<dbReference type="RefSeq" id="WP_279949364.1">
    <property type="nucleotide sequence ID" value="NZ_BAABEN010000010.1"/>
</dbReference>
<comment type="caution">
    <text evidence="2">The sequence shown here is derived from an EMBL/GenBank/DDBJ whole genome shotgun (WGS) entry which is preliminary data.</text>
</comment>
<accession>A0ABW7HVA2</accession>
<evidence type="ECO:0000313" key="3">
    <source>
        <dbReference type="Proteomes" id="UP001607069"/>
    </source>
</evidence>
<keyword evidence="3" id="KW-1185">Reference proteome</keyword>
<dbReference type="EMBL" id="JBIHMK010000057">
    <property type="protein sequence ID" value="MFH0249708.1"/>
    <property type="molecule type" value="Genomic_DNA"/>
</dbReference>
<protein>
    <submittedName>
        <fullName evidence="2">Oxidoreductase</fullName>
    </submittedName>
</protein>
<dbReference type="Proteomes" id="UP001607069">
    <property type="component" value="Unassembled WGS sequence"/>
</dbReference>
<organism evidence="2 3">
    <name type="scientific">Streptomyces chitinivorans</name>
    <dbReference type="NCBI Taxonomy" id="1257027"/>
    <lineage>
        <taxon>Bacteria</taxon>
        <taxon>Bacillati</taxon>
        <taxon>Actinomycetota</taxon>
        <taxon>Actinomycetes</taxon>
        <taxon>Kitasatosporales</taxon>
        <taxon>Streptomycetaceae</taxon>
        <taxon>Streptomyces</taxon>
    </lineage>
</organism>
<proteinExistence type="predicted"/>
<reference evidence="2 3" key="1">
    <citation type="submission" date="2024-10" db="EMBL/GenBank/DDBJ databases">
        <authorList>
            <person name="Cho J.-C."/>
        </authorList>
    </citation>
    <scope>NUCLEOTIDE SEQUENCE [LARGE SCALE GENOMIC DNA]</scope>
    <source>
        <strain evidence="2 3">KCTC29696</strain>
    </source>
</reference>
<gene>
    <name evidence="2" type="ORF">ACG5V6_15970</name>
</gene>
<evidence type="ECO:0000313" key="2">
    <source>
        <dbReference type="EMBL" id="MFH0249708.1"/>
    </source>
</evidence>
<name>A0ABW7HVA2_9ACTN</name>
<evidence type="ECO:0000256" key="1">
    <source>
        <dbReference type="SAM" id="MobiDB-lite"/>
    </source>
</evidence>